<evidence type="ECO:0000313" key="8">
    <source>
        <dbReference type="EMBL" id="KAF8403586.1"/>
    </source>
</evidence>
<feature type="transmembrane region" description="Helical" evidence="6">
    <location>
        <begin position="190"/>
        <end position="210"/>
    </location>
</feature>
<dbReference type="GO" id="GO:0022857">
    <property type="term" value="F:transmembrane transporter activity"/>
    <property type="evidence" value="ECO:0007669"/>
    <property type="project" value="InterPro"/>
</dbReference>
<reference evidence="8 9" key="1">
    <citation type="submission" date="2020-04" db="EMBL/GenBank/DDBJ databases">
        <title>Plant Genome Project.</title>
        <authorList>
            <person name="Zhang R.-G."/>
        </authorList>
    </citation>
    <scope>NUCLEOTIDE SEQUENCE [LARGE SCALE GENOMIC DNA]</scope>
    <source>
        <strain evidence="8">YNK0</strain>
        <tissue evidence="8">Leaf</tissue>
    </source>
</reference>
<dbReference type="Pfam" id="PF00892">
    <property type="entry name" value="EamA"/>
    <property type="match status" value="2"/>
</dbReference>
<dbReference type="InterPro" id="IPR000620">
    <property type="entry name" value="EamA_dom"/>
</dbReference>
<sequence>MESQGCFGNFIQRSKPYIAMISLQFGYAGMNIITKVSLNRGMSHYVLVVYRHAFATGAIAPFALILERKVRPKMTFPIFMQIFVLGLLGPVIDQNFYYAGLKFTSPTFSCAMSNMLPAMTFLMAVLFRMEKVDIKKVRCQAKVVGTVVTVAGAMLMTLYKGPIMEMVWSKHIHPRKSYITDTTGTTDKDWFKGSILLIIATLAWASFFILQAITMKRYTAPLSLTSLVCFIGTLQSIAVTFVMEHRPSVWTIGWDMNLLAAAYAGIVSSSIAYYVQGLVMQKRGPVFATAFSPLMMIIVAIMGSFILAEKIFLGGVLGAILIVCGLYSVLWGKYKEYKENKTEAIPEAIKGVEANGRMMIEDIEADDVEMQKASNKLSSVTAPVSVPLPEFPMKAKEAPKV</sequence>
<feature type="domain" description="EamA" evidence="7">
    <location>
        <begin position="192"/>
        <end position="330"/>
    </location>
</feature>
<feature type="transmembrane region" description="Helical" evidence="6">
    <location>
        <begin position="44"/>
        <end position="66"/>
    </location>
</feature>
<evidence type="ECO:0000256" key="2">
    <source>
        <dbReference type="ARBA" id="ARBA00007635"/>
    </source>
</evidence>
<keyword evidence="3 6" id="KW-0812">Transmembrane</keyword>
<evidence type="ECO:0000259" key="7">
    <source>
        <dbReference type="Pfam" id="PF00892"/>
    </source>
</evidence>
<feature type="transmembrane region" description="Helical" evidence="6">
    <location>
        <begin position="254"/>
        <end position="274"/>
    </location>
</feature>
<feature type="transmembrane region" description="Helical" evidence="6">
    <location>
        <begin position="286"/>
        <end position="305"/>
    </location>
</feature>
<accession>A0A834ZC55</accession>
<name>A0A834ZC55_TETSI</name>
<dbReference type="InterPro" id="IPR030184">
    <property type="entry name" value="WAT1-related"/>
</dbReference>
<evidence type="ECO:0000256" key="4">
    <source>
        <dbReference type="ARBA" id="ARBA00022989"/>
    </source>
</evidence>
<dbReference type="GO" id="GO:0016020">
    <property type="term" value="C:membrane"/>
    <property type="evidence" value="ECO:0007669"/>
    <property type="project" value="UniProtKB-SubCell"/>
</dbReference>
<keyword evidence="5 6" id="KW-0472">Membrane</keyword>
<dbReference type="SUPFAM" id="SSF103481">
    <property type="entry name" value="Multidrug resistance efflux transporter EmrE"/>
    <property type="match status" value="2"/>
</dbReference>
<comment type="caution">
    <text evidence="8">The sequence shown here is derived from an EMBL/GenBank/DDBJ whole genome shotgun (WGS) entry which is preliminary data.</text>
</comment>
<dbReference type="PANTHER" id="PTHR31218">
    <property type="entry name" value="WAT1-RELATED PROTEIN"/>
    <property type="match status" value="1"/>
</dbReference>
<dbReference type="OrthoDB" id="1728340at2759"/>
<dbReference type="EMBL" id="JABCRI010000007">
    <property type="protein sequence ID" value="KAF8403586.1"/>
    <property type="molecule type" value="Genomic_DNA"/>
</dbReference>
<dbReference type="Proteomes" id="UP000655225">
    <property type="component" value="Unassembled WGS sequence"/>
</dbReference>
<evidence type="ECO:0000256" key="6">
    <source>
        <dbReference type="RuleBase" id="RU363077"/>
    </source>
</evidence>
<gene>
    <name evidence="8" type="ORF">HHK36_011690</name>
</gene>
<dbReference type="OMA" id="PLMKMAW"/>
<comment type="subcellular location">
    <subcellularLocation>
        <location evidence="1 6">Membrane</location>
        <topology evidence="1 6">Multi-pass membrane protein</topology>
    </subcellularLocation>
</comment>
<feature type="transmembrane region" description="Helical" evidence="6">
    <location>
        <begin position="106"/>
        <end position="127"/>
    </location>
</feature>
<keyword evidence="4 6" id="KW-1133">Transmembrane helix</keyword>
<feature type="transmembrane region" description="Helical" evidence="6">
    <location>
        <begin position="222"/>
        <end position="242"/>
    </location>
</feature>
<evidence type="ECO:0000313" key="9">
    <source>
        <dbReference type="Proteomes" id="UP000655225"/>
    </source>
</evidence>
<feature type="transmembrane region" description="Helical" evidence="6">
    <location>
        <begin position="17"/>
        <end position="38"/>
    </location>
</feature>
<evidence type="ECO:0000256" key="3">
    <source>
        <dbReference type="ARBA" id="ARBA00022692"/>
    </source>
</evidence>
<evidence type="ECO:0000256" key="5">
    <source>
        <dbReference type="ARBA" id="ARBA00023136"/>
    </source>
</evidence>
<comment type="similarity">
    <text evidence="2 6">Belongs to the drug/metabolite transporter (DMT) superfamily. Plant drug/metabolite exporter (P-DME) (TC 2.A.7.4) family.</text>
</comment>
<evidence type="ECO:0000256" key="1">
    <source>
        <dbReference type="ARBA" id="ARBA00004141"/>
    </source>
</evidence>
<feature type="transmembrane region" description="Helical" evidence="6">
    <location>
        <begin position="311"/>
        <end position="331"/>
    </location>
</feature>
<organism evidence="8 9">
    <name type="scientific">Tetracentron sinense</name>
    <name type="common">Spur-leaf</name>
    <dbReference type="NCBI Taxonomy" id="13715"/>
    <lineage>
        <taxon>Eukaryota</taxon>
        <taxon>Viridiplantae</taxon>
        <taxon>Streptophyta</taxon>
        <taxon>Embryophyta</taxon>
        <taxon>Tracheophyta</taxon>
        <taxon>Spermatophyta</taxon>
        <taxon>Magnoliopsida</taxon>
        <taxon>Trochodendrales</taxon>
        <taxon>Trochodendraceae</taxon>
        <taxon>Tetracentron</taxon>
    </lineage>
</organism>
<protein>
    <recommendedName>
        <fullName evidence="6">WAT1-related protein</fullName>
    </recommendedName>
</protein>
<feature type="domain" description="EamA" evidence="7">
    <location>
        <begin position="17"/>
        <end position="157"/>
    </location>
</feature>
<dbReference type="AlphaFoldDB" id="A0A834ZC55"/>
<feature type="transmembrane region" description="Helical" evidence="6">
    <location>
        <begin position="78"/>
        <end position="100"/>
    </location>
</feature>
<keyword evidence="9" id="KW-1185">Reference proteome</keyword>
<feature type="transmembrane region" description="Helical" evidence="6">
    <location>
        <begin position="139"/>
        <end position="159"/>
    </location>
</feature>
<dbReference type="InterPro" id="IPR037185">
    <property type="entry name" value="EmrE-like"/>
</dbReference>
<proteinExistence type="inferred from homology"/>